<evidence type="ECO:0000313" key="2">
    <source>
        <dbReference type="EMBL" id="KAK7081702.1"/>
    </source>
</evidence>
<evidence type="ECO:0000313" key="3">
    <source>
        <dbReference type="Proteomes" id="UP001381693"/>
    </source>
</evidence>
<dbReference type="AlphaFoldDB" id="A0AAN8XCN7"/>
<reference evidence="2 3" key="1">
    <citation type="submission" date="2023-11" db="EMBL/GenBank/DDBJ databases">
        <title>Halocaridina rubra genome assembly.</title>
        <authorList>
            <person name="Smith C."/>
        </authorList>
    </citation>
    <scope>NUCLEOTIDE SEQUENCE [LARGE SCALE GENOMIC DNA]</scope>
    <source>
        <strain evidence="2">EP-1</strain>
        <tissue evidence="2">Whole</tissue>
    </source>
</reference>
<dbReference type="Proteomes" id="UP001381693">
    <property type="component" value="Unassembled WGS sequence"/>
</dbReference>
<name>A0AAN8XCN7_HALRR</name>
<evidence type="ECO:0000256" key="1">
    <source>
        <dbReference type="SAM" id="Coils"/>
    </source>
</evidence>
<dbReference type="EMBL" id="JAXCGZ010004517">
    <property type="protein sequence ID" value="KAK7081702.1"/>
    <property type="molecule type" value="Genomic_DNA"/>
</dbReference>
<gene>
    <name evidence="2" type="ORF">SK128_021878</name>
</gene>
<proteinExistence type="predicted"/>
<comment type="caution">
    <text evidence="2">The sequence shown here is derived from an EMBL/GenBank/DDBJ whole genome shotgun (WGS) entry which is preliminary data.</text>
</comment>
<keyword evidence="1" id="KW-0175">Coiled coil</keyword>
<keyword evidence="3" id="KW-1185">Reference proteome</keyword>
<accession>A0AAN8XCN7</accession>
<feature type="coiled-coil region" evidence="1">
    <location>
        <begin position="60"/>
        <end position="94"/>
    </location>
</feature>
<sequence>MLINEYRAFICSNPGCFSVEQLEADAKTIKDSLNSAPHLSSLPKDVSDLQGSVATFGSTLQDVQSSLKVVKQEHEKLQIDVKEASSSISNFKNEVAVLHNQTMLEGSGAEGTNGVTWGETITKLRHQMEVLNMAVSSVNSSLLSHVDESQSSLQKLQTSAPLQDDIHNVRKRVAALETWKETAEPDMTTRISNLSAITTQIQLTSNQQEHMLQNLTQVKLVLPVFFFEFLKFF</sequence>
<dbReference type="Gene3D" id="1.10.287.1490">
    <property type="match status" value="1"/>
</dbReference>
<protein>
    <submittedName>
        <fullName evidence="2">Uncharacterized protein</fullName>
    </submittedName>
</protein>
<organism evidence="2 3">
    <name type="scientific">Halocaridina rubra</name>
    <name type="common">Hawaiian red shrimp</name>
    <dbReference type="NCBI Taxonomy" id="373956"/>
    <lineage>
        <taxon>Eukaryota</taxon>
        <taxon>Metazoa</taxon>
        <taxon>Ecdysozoa</taxon>
        <taxon>Arthropoda</taxon>
        <taxon>Crustacea</taxon>
        <taxon>Multicrustacea</taxon>
        <taxon>Malacostraca</taxon>
        <taxon>Eumalacostraca</taxon>
        <taxon>Eucarida</taxon>
        <taxon>Decapoda</taxon>
        <taxon>Pleocyemata</taxon>
        <taxon>Caridea</taxon>
        <taxon>Atyoidea</taxon>
        <taxon>Atyidae</taxon>
        <taxon>Halocaridina</taxon>
    </lineage>
</organism>